<gene>
    <name evidence="7" type="ORF">H2200_004725</name>
</gene>
<comment type="caution">
    <text evidence="7">The sequence shown here is derived from an EMBL/GenBank/DDBJ whole genome shotgun (WGS) entry which is preliminary data.</text>
</comment>
<dbReference type="EMBL" id="JAPDRK010000006">
    <property type="protein sequence ID" value="KAJ9611541.1"/>
    <property type="molecule type" value="Genomic_DNA"/>
</dbReference>
<evidence type="ECO:0000256" key="5">
    <source>
        <dbReference type="SAM" id="MobiDB-lite"/>
    </source>
</evidence>
<evidence type="ECO:0000256" key="1">
    <source>
        <dbReference type="ARBA" id="ARBA00004123"/>
    </source>
</evidence>
<dbReference type="GO" id="GO:0005634">
    <property type="term" value="C:nucleus"/>
    <property type="evidence" value="ECO:0007669"/>
    <property type="project" value="UniProtKB-SubCell"/>
</dbReference>
<feature type="compositionally biased region" description="Acidic residues" evidence="5">
    <location>
        <begin position="743"/>
        <end position="765"/>
    </location>
</feature>
<keyword evidence="8" id="KW-1185">Reference proteome</keyword>
<dbReference type="PANTHER" id="PTHR34105">
    <property type="entry name" value="PROLINE-, GLUTAMIC ACID- AND LEUCINE-RICH PROTEIN 1"/>
    <property type="match status" value="1"/>
</dbReference>
<evidence type="ECO:0000256" key="4">
    <source>
        <dbReference type="ARBA" id="ARBA00023242"/>
    </source>
</evidence>
<dbReference type="GO" id="GO:0006364">
    <property type="term" value="P:rRNA processing"/>
    <property type="evidence" value="ECO:0007669"/>
    <property type="project" value="TreeGrafter"/>
</dbReference>
<feature type="region of interest" description="Disordered" evidence="5">
    <location>
        <begin position="635"/>
        <end position="658"/>
    </location>
</feature>
<dbReference type="SUPFAM" id="SSF48371">
    <property type="entry name" value="ARM repeat"/>
    <property type="match status" value="1"/>
</dbReference>
<reference evidence="7" key="1">
    <citation type="submission" date="2022-10" db="EMBL/GenBank/DDBJ databases">
        <title>Culturing micro-colonial fungi from biological soil crusts in the Mojave desert and describing Neophaeococcomyces mojavensis, and introducing the new genera and species Taxawa tesnikishii.</title>
        <authorList>
            <person name="Kurbessoian T."/>
            <person name="Stajich J.E."/>
        </authorList>
    </citation>
    <scope>NUCLEOTIDE SEQUENCE</scope>
    <source>
        <strain evidence="7">TK_41</strain>
    </source>
</reference>
<protein>
    <recommendedName>
        <fullName evidence="3">Pre-rRNA-processing protein RIX1</fullName>
    </recommendedName>
</protein>
<organism evidence="7 8">
    <name type="scientific">Cladophialophora chaetospira</name>
    <dbReference type="NCBI Taxonomy" id="386627"/>
    <lineage>
        <taxon>Eukaryota</taxon>
        <taxon>Fungi</taxon>
        <taxon>Dikarya</taxon>
        <taxon>Ascomycota</taxon>
        <taxon>Pezizomycotina</taxon>
        <taxon>Eurotiomycetes</taxon>
        <taxon>Chaetothyriomycetidae</taxon>
        <taxon>Chaetothyriales</taxon>
        <taxon>Herpotrichiellaceae</taxon>
        <taxon>Cladophialophora</taxon>
    </lineage>
</organism>
<evidence type="ECO:0000256" key="3">
    <source>
        <dbReference type="ARBA" id="ARBA00021502"/>
    </source>
</evidence>
<keyword evidence="4" id="KW-0539">Nucleus</keyword>
<dbReference type="Pfam" id="PF08167">
    <property type="entry name" value="RIX1"/>
    <property type="match status" value="1"/>
</dbReference>
<dbReference type="Proteomes" id="UP001172673">
    <property type="component" value="Unassembled WGS sequence"/>
</dbReference>
<evidence type="ECO:0000313" key="8">
    <source>
        <dbReference type="Proteomes" id="UP001172673"/>
    </source>
</evidence>
<dbReference type="PANTHER" id="PTHR34105:SF1">
    <property type="entry name" value="PROLINE-, GLUTAMIC ACID- AND LEUCINE-RICH PROTEIN 1"/>
    <property type="match status" value="1"/>
</dbReference>
<dbReference type="InterPro" id="IPR012583">
    <property type="entry name" value="RIX1_N"/>
</dbReference>
<comment type="similarity">
    <text evidence="2">Belongs to the RIX1/PELP1 family.</text>
</comment>
<accession>A0AA38XDM4</accession>
<proteinExistence type="inferred from homology"/>
<evidence type="ECO:0000256" key="2">
    <source>
        <dbReference type="ARBA" id="ARBA00010511"/>
    </source>
</evidence>
<comment type="subcellular location">
    <subcellularLocation>
        <location evidence="1">Nucleus</location>
    </subcellularLocation>
</comment>
<evidence type="ECO:0000313" key="7">
    <source>
        <dbReference type="EMBL" id="KAJ9611541.1"/>
    </source>
</evidence>
<feature type="domain" description="Pre-rRNA-processing protein RIX1 N-terminal" evidence="6">
    <location>
        <begin position="7"/>
        <end position="207"/>
    </location>
</feature>
<dbReference type="InterPro" id="IPR016024">
    <property type="entry name" value="ARM-type_fold"/>
</dbReference>
<sequence>MQHDSALRAIVTRLTVTPVEDLPRISGFLASGLAQCSLEDQFSDNKKSGASSVTAHKLRTRITSLLQDRTTAGRFTAAVLIKAVVDRGGSNVLSSSEVWARSLLSCLNKPDPLDVKKVYLATVTRIFVLTQNHATLLREVTTPLLPPFITICLGLIRPVQGSTKEVVNPLLDSVLQCWNLLLPRHATIFRPFVVRMKLVAQRLLEDAGTSSFTKELAGRLSCLLISCAPKNTAPQEWTRSATNIISSAHQTADRLFRAVLEEYEPSDTSNQRPIGKHSFSKEIRVADKDQLELNGWTGIQEGSNRLATLIEWLRNLIMTPTSQSVEVPLGAILDLSSRILGVVPPESRSNTTNTLRYHKEATREEKEQLWLNLPQIHTPCLRLLQSLDEIFGQSILAVDGAIISQVHEVFQVMSGQEPIREVVYKIFTRIVDSIDLSELHLSHTSMSALVELCCVDLKRELPTMADTTNAKTSKDGFLSTKSVAPAGGQLHRKPSKVYQAAWALLPRLITHCPGTSVSRQVRIEMDRLSVLLDHNDAMLASVMRPTPSDEGSATVASLLPFLARSAADNIATEALLRPRMPVVQVNGSLAQLPQINEDLTVEEEPDEQSNESSDILSKLENSRDALQDTFESNEQTPLADNGTALHHNGAEGPSDATKKRTIDAVDSHHVGSPVGAQLLPPRELKMPRLEEKETALTKERTTDADTERPQLGTFTALVDFGSTREGILREDTAPRHPPINIENDSDDSEIPEIDPSLDTDEEDSE</sequence>
<name>A0AA38XDM4_9EURO</name>
<evidence type="ECO:0000259" key="6">
    <source>
        <dbReference type="Pfam" id="PF08167"/>
    </source>
</evidence>
<dbReference type="AlphaFoldDB" id="A0AA38XDM4"/>
<feature type="region of interest" description="Disordered" evidence="5">
    <location>
        <begin position="725"/>
        <end position="765"/>
    </location>
</feature>